<dbReference type="EMBL" id="KI394805">
    <property type="protein sequence ID" value="ERN00861.1"/>
    <property type="molecule type" value="Genomic_DNA"/>
</dbReference>
<sequence>MQLQRFAHQRAKIHSINKGGAKNNYNSGSENSLGRCSLRPPILYDCWGRLTHNNLLADPIKYSTLFRHGEFSHAFACIKRERTSDSMLEPRRSEKGGANPIRVELQLRSNLLSWFSLW</sequence>
<reference evidence="2" key="1">
    <citation type="journal article" date="2013" name="Science">
        <title>The Amborella genome and the evolution of flowering plants.</title>
        <authorList>
            <consortium name="Amborella Genome Project"/>
        </authorList>
    </citation>
    <scope>NUCLEOTIDE SEQUENCE [LARGE SCALE GENOMIC DNA]</scope>
</reference>
<evidence type="ECO:0000313" key="2">
    <source>
        <dbReference type="Proteomes" id="UP000017836"/>
    </source>
</evidence>
<accession>W1NZW6</accession>
<feature type="non-terminal residue" evidence="1">
    <location>
        <position position="118"/>
    </location>
</feature>
<keyword evidence="2" id="KW-1185">Reference proteome</keyword>
<protein>
    <submittedName>
        <fullName evidence="1">Uncharacterized protein</fullName>
    </submittedName>
</protein>
<dbReference type="Proteomes" id="UP000017836">
    <property type="component" value="Unassembled WGS sequence"/>
</dbReference>
<organism evidence="1 2">
    <name type="scientific">Amborella trichopoda</name>
    <dbReference type="NCBI Taxonomy" id="13333"/>
    <lineage>
        <taxon>Eukaryota</taxon>
        <taxon>Viridiplantae</taxon>
        <taxon>Streptophyta</taxon>
        <taxon>Embryophyta</taxon>
        <taxon>Tracheophyta</taxon>
        <taxon>Spermatophyta</taxon>
        <taxon>Magnoliopsida</taxon>
        <taxon>Amborellales</taxon>
        <taxon>Amborellaceae</taxon>
        <taxon>Amborella</taxon>
    </lineage>
</organism>
<dbReference type="HOGENOM" id="CLU_2079025_0_0_1"/>
<dbReference type="AlphaFoldDB" id="W1NZW6"/>
<name>W1NZW6_AMBTC</name>
<evidence type="ECO:0000313" key="1">
    <source>
        <dbReference type="EMBL" id="ERN00861.1"/>
    </source>
</evidence>
<dbReference type="Gramene" id="ERN00861">
    <property type="protein sequence ID" value="ERN00861"/>
    <property type="gene ID" value="AMTR_s00103p00110070"/>
</dbReference>
<proteinExistence type="predicted"/>
<gene>
    <name evidence="1" type="ORF">AMTR_s00103p00110070</name>
</gene>